<keyword evidence="10" id="KW-0275">Fatty acid biosynthesis</keyword>
<dbReference type="AlphaFoldDB" id="A0A1I2WSB6"/>
<comment type="catalytic activity">
    <reaction evidence="18">
        <text>a (2E)-enoyl-CoA + NADPH + H(+) = a 2,3-saturated acyl-CoA + NADP(+)</text>
        <dbReference type="Rhea" id="RHEA:33763"/>
        <dbReference type="ChEBI" id="CHEBI:15378"/>
        <dbReference type="ChEBI" id="CHEBI:57783"/>
        <dbReference type="ChEBI" id="CHEBI:58349"/>
        <dbReference type="ChEBI" id="CHEBI:58856"/>
        <dbReference type="ChEBI" id="CHEBI:65111"/>
        <dbReference type="EC" id="1.3.1.38"/>
    </reaction>
    <physiologicalReaction direction="left-to-right" evidence="18">
        <dbReference type="Rhea" id="RHEA:33764"/>
    </physiologicalReaction>
</comment>
<evidence type="ECO:0000256" key="2">
    <source>
        <dbReference type="ARBA" id="ARBA00005189"/>
    </source>
</evidence>
<accession>A0A1I2WSB6</accession>
<dbReference type="Proteomes" id="UP000199666">
    <property type="component" value="Unassembled WGS sequence"/>
</dbReference>
<evidence type="ECO:0000256" key="3">
    <source>
        <dbReference type="ARBA" id="ARBA00022516"/>
    </source>
</evidence>
<comment type="pathway">
    <text evidence="2">Lipid metabolism.</text>
</comment>
<dbReference type="InterPro" id="IPR052388">
    <property type="entry name" value="Peroxisomal_t2-enoyl-CoA_red"/>
</dbReference>
<evidence type="ECO:0000256" key="20">
    <source>
        <dbReference type="ARBA" id="ARBA00049559"/>
    </source>
</evidence>
<keyword evidence="5" id="KW-0276">Fatty acid metabolism</keyword>
<proteinExistence type="predicted"/>
<evidence type="ECO:0000256" key="6">
    <source>
        <dbReference type="ARBA" id="ARBA00022857"/>
    </source>
</evidence>
<evidence type="ECO:0000256" key="9">
    <source>
        <dbReference type="ARBA" id="ARBA00023140"/>
    </source>
</evidence>
<reference evidence="21 22" key="1">
    <citation type="submission" date="2016-10" db="EMBL/GenBank/DDBJ databases">
        <authorList>
            <person name="de Groot N.N."/>
        </authorList>
    </citation>
    <scope>NUCLEOTIDE SEQUENCE [LARGE SCALE GENOMIC DNA]</scope>
    <source>
        <strain evidence="21 22">DSM 18684</strain>
    </source>
</reference>
<evidence type="ECO:0000256" key="4">
    <source>
        <dbReference type="ARBA" id="ARBA00022553"/>
    </source>
</evidence>
<keyword evidence="8" id="KW-0443">Lipid metabolism</keyword>
<name>A0A1I2WSB6_9SPHI</name>
<comment type="subunit">
    <text evidence="12">Interacts with PEX5, probably required to target it into peroxisomes.</text>
</comment>
<dbReference type="PANTHER" id="PTHR24317">
    <property type="entry name" value="PEROXISOMAL TRANS-2-ENOYL-COA REDUCTASE"/>
    <property type="match status" value="1"/>
</dbReference>
<dbReference type="EC" id="1.3.1.38" evidence="13"/>
<dbReference type="Gene3D" id="3.40.50.720">
    <property type="entry name" value="NAD(P)-binding Rossmann-like Domain"/>
    <property type="match status" value="1"/>
</dbReference>
<comment type="catalytic activity">
    <reaction evidence="16">
        <text>(2E)-tetradecenoyl-CoA + NADPH + H(+) = tetradecanoyl-CoA + NADP(+)</text>
        <dbReference type="Rhea" id="RHEA:44968"/>
        <dbReference type="ChEBI" id="CHEBI:15378"/>
        <dbReference type="ChEBI" id="CHEBI:57385"/>
        <dbReference type="ChEBI" id="CHEBI:57783"/>
        <dbReference type="ChEBI" id="CHEBI:58349"/>
        <dbReference type="ChEBI" id="CHEBI:61405"/>
    </reaction>
    <physiologicalReaction direction="left-to-right" evidence="16">
        <dbReference type="Rhea" id="RHEA:44969"/>
    </physiologicalReaction>
</comment>
<comment type="catalytic activity">
    <reaction evidence="20">
        <text>(2E)-octenoyl-CoA + NADPH + H(+) = octanoyl-CoA + NADP(+)</text>
        <dbReference type="Rhea" id="RHEA:44952"/>
        <dbReference type="ChEBI" id="CHEBI:15378"/>
        <dbReference type="ChEBI" id="CHEBI:57386"/>
        <dbReference type="ChEBI" id="CHEBI:57783"/>
        <dbReference type="ChEBI" id="CHEBI:58349"/>
        <dbReference type="ChEBI" id="CHEBI:62242"/>
    </reaction>
    <physiologicalReaction direction="left-to-right" evidence="20">
        <dbReference type="Rhea" id="RHEA:44953"/>
    </physiologicalReaction>
</comment>
<dbReference type="STRING" id="414048.SAMN04489864_104247"/>
<dbReference type="EMBL" id="FOPP01000004">
    <property type="protein sequence ID" value="SFH04082.1"/>
    <property type="molecule type" value="Genomic_DNA"/>
</dbReference>
<dbReference type="GO" id="GO:0006633">
    <property type="term" value="P:fatty acid biosynthetic process"/>
    <property type="evidence" value="ECO:0007669"/>
    <property type="project" value="UniProtKB-KW"/>
</dbReference>
<evidence type="ECO:0000256" key="12">
    <source>
        <dbReference type="ARBA" id="ARBA00038622"/>
    </source>
</evidence>
<keyword evidence="6" id="KW-0521">NADP</keyword>
<dbReference type="GO" id="GO:0033306">
    <property type="term" value="P:phytol metabolic process"/>
    <property type="evidence" value="ECO:0007669"/>
    <property type="project" value="TreeGrafter"/>
</dbReference>
<keyword evidence="9" id="KW-0576">Peroxisome</keyword>
<evidence type="ECO:0000256" key="8">
    <source>
        <dbReference type="ARBA" id="ARBA00023098"/>
    </source>
</evidence>
<evidence type="ECO:0000256" key="5">
    <source>
        <dbReference type="ARBA" id="ARBA00022832"/>
    </source>
</evidence>
<evidence type="ECO:0000256" key="7">
    <source>
        <dbReference type="ARBA" id="ARBA00023002"/>
    </source>
</evidence>
<evidence type="ECO:0000256" key="18">
    <source>
        <dbReference type="ARBA" id="ARBA00049251"/>
    </source>
</evidence>
<evidence type="ECO:0000256" key="19">
    <source>
        <dbReference type="ARBA" id="ARBA00049386"/>
    </source>
</evidence>
<evidence type="ECO:0000256" key="1">
    <source>
        <dbReference type="ARBA" id="ARBA00004275"/>
    </source>
</evidence>
<dbReference type="OrthoDB" id="9804774at2"/>
<protein>
    <recommendedName>
        <fullName evidence="14">Peroxisomal trans-2-enoyl-CoA reductase</fullName>
        <ecNumber evidence="13">1.3.1.38</ecNumber>
    </recommendedName>
</protein>
<dbReference type="Pfam" id="PF13561">
    <property type="entry name" value="adh_short_C2"/>
    <property type="match status" value="1"/>
</dbReference>
<evidence type="ECO:0000313" key="21">
    <source>
        <dbReference type="EMBL" id="SFH04082.1"/>
    </source>
</evidence>
<evidence type="ECO:0000256" key="10">
    <source>
        <dbReference type="ARBA" id="ARBA00023160"/>
    </source>
</evidence>
<evidence type="ECO:0000256" key="17">
    <source>
        <dbReference type="ARBA" id="ARBA00049108"/>
    </source>
</evidence>
<dbReference type="PANTHER" id="PTHR24317:SF7">
    <property type="entry name" value="PEROXISOMAL TRANS-2-ENOYL-COA REDUCTASE"/>
    <property type="match status" value="1"/>
</dbReference>
<comment type="catalytic activity">
    <reaction evidence="17">
        <text>(2E)-hexenoyl-CoA + NADPH + H(+) = hexanoyl-CoA + NADP(+)</text>
        <dbReference type="Rhea" id="RHEA:44956"/>
        <dbReference type="ChEBI" id="CHEBI:15378"/>
        <dbReference type="ChEBI" id="CHEBI:57783"/>
        <dbReference type="ChEBI" id="CHEBI:58349"/>
        <dbReference type="ChEBI" id="CHEBI:62077"/>
        <dbReference type="ChEBI" id="CHEBI:62620"/>
    </reaction>
    <physiologicalReaction direction="left-to-right" evidence="17">
        <dbReference type="Rhea" id="RHEA:44957"/>
    </physiologicalReaction>
</comment>
<keyword evidence="3" id="KW-0444">Lipid biosynthesis</keyword>
<gene>
    <name evidence="21" type="ORF">SAMN04489864_104247</name>
</gene>
<evidence type="ECO:0000256" key="13">
    <source>
        <dbReference type="ARBA" id="ARBA00038849"/>
    </source>
</evidence>
<comment type="subcellular location">
    <subcellularLocation>
        <location evidence="1">Peroxisome</location>
    </subcellularLocation>
</comment>
<evidence type="ECO:0000313" key="22">
    <source>
        <dbReference type="Proteomes" id="UP000199666"/>
    </source>
</evidence>
<keyword evidence="4" id="KW-0597">Phosphoprotein</keyword>
<dbReference type="GO" id="GO:0019166">
    <property type="term" value="F:trans-2-enoyl-CoA reductase (NADPH) activity"/>
    <property type="evidence" value="ECO:0007669"/>
    <property type="project" value="UniProtKB-EC"/>
</dbReference>
<sequence length="44" mass="4801">MVKSIPLLRFGKPQEVASLITYLLSDEALFITGSEYLIDGGQSV</sequence>
<dbReference type="InterPro" id="IPR036291">
    <property type="entry name" value="NAD(P)-bd_dom_sf"/>
</dbReference>
<comment type="function">
    <text evidence="11">Participates in chain elongation of fatty acids. Catalyzes the reduction of trans-2-enoyl-CoAs of varying chain lengths from 6:1 to 16:1, having maximum activity with 10:1 CoA. Has no 2,4-dienoyl-CoA reductase activity.</text>
</comment>
<comment type="catalytic activity">
    <reaction evidence="19">
        <text>(2E)-decenoyl-CoA + NADPH + H(+) = decanoyl-CoA + NADP(+)</text>
        <dbReference type="Rhea" id="RHEA:44960"/>
        <dbReference type="ChEBI" id="CHEBI:15378"/>
        <dbReference type="ChEBI" id="CHEBI:57783"/>
        <dbReference type="ChEBI" id="CHEBI:58349"/>
        <dbReference type="ChEBI" id="CHEBI:61406"/>
        <dbReference type="ChEBI" id="CHEBI:61430"/>
    </reaction>
    <physiologicalReaction direction="left-to-right" evidence="19">
        <dbReference type="Rhea" id="RHEA:44961"/>
    </physiologicalReaction>
</comment>
<evidence type="ECO:0000256" key="14">
    <source>
        <dbReference type="ARBA" id="ARBA00041063"/>
    </source>
</evidence>
<dbReference type="InterPro" id="IPR002347">
    <property type="entry name" value="SDR_fam"/>
</dbReference>
<comment type="catalytic activity">
    <reaction evidence="15">
        <text>(2E)-dodecenoyl-CoA + NADPH + H(+) = dodecanoyl-CoA + NADP(+)</text>
        <dbReference type="Rhea" id="RHEA:44964"/>
        <dbReference type="ChEBI" id="CHEBI:15378"/>
        <dbReference type="ChEBI" id="CHEBI:57330"/>
        <dbReference type="ChEBI" id="CHEBI:57375"/>
        <dbReference type="ChEBI" id="CHEBI:57783"/>
        <dbReference type="ChEBI" id="CHEBI:58349"/>
    </reaction>
    <physiologicalReaction direction="left-to-right" evidence="15">
        <dbReference type="Rhea" id="RHEA:44965"/>
    </physiologicalReaction>
</comment>
<keyword evidence="22" id="KW-1185">Reference proteome</keyword>
<keyword evidence="7" id="KW-0560">Oxidoreductase</keyword>
<organism evidence="21 22">
    <name type="scientific">Pedobacter insulae</name>
    <dbReference type="NCBI Taxonomy" id="414048"/>
    <lineage>
        <taxon>Bacteria</taxon>
        <taxon>Pseudomonadati</taxon>
        <taxon>Bacteroidota</taxon>
        <taxon>Sphingobacteriia</taxon>
        <taxon>Sphingobacteriales</taxon>
        <taxon>Sphingobacteriaceae</taxon>
        <taxon>Pedobacter</taxon>
    </lineage>
</organism>
<evidence type="ECO:0000256" key="11">
    <source>
        <dbReference type="ARBA" id="ARBA00037124"/>
    </source>
</evidence>
<evidence type="ECO:0000256" key="16">
    <source>
        <dbReference type="ARBA" id="ARBA00048686"/>
    </source>
</evidence>
<evidence type="ECO:0000256" key="15">
    <source>
        <dbReference type="ARBA" id="ARBA00047570"/>
    </source>
</evidence>
<dbReference type="SUPFAM" id="SSF51735">
    <property type="entry name" value="NAD(P)-binding Rossmann-fold domains"/>
    <property type="match status" value="1"/>
</dbReference>